<dbReference type="Gene3D" id="1.25.10.10">
    <property type="entry name" value="Leucine-rich Repeat Variant"/>
    <property type="match status" value="1"/>
</dbReference>
<accession>A0A3B0YYC8</accession>
<keyword evidence="1" id="KW-0472">Membrane</keyword>
<keyword evidence="1" id="KW-1133">Transmembrane helix</keyword>
<name>A0A3B0YYC8_9ZZZZ</name>
<dbReference type="AlphaFoldDB" id="A0A3B0YYC8"/>
<reference evidence="2" key="1">
    <citation type="submission" date="2018-06" db="EMBL/GenBank/DDBJ databases">
        <authorList>
            <person name="Zhirakovskaya E."/>
        </authorList>
    </citation>
    <scope>NUCLEOTIDE SEQUENCE</scope>
</reference>
<dbReference type="EMBL" id="UOFL01000171">
    <property type="protein sequence ID" value="VAW79209.1"/>
    <property type="molecule type" value="Genomic_DNA"/>
</dbReference>
<feature type="transmembrane region" description="Helical" evidence="1">
    <location>
        <begin position="41"/>
        <end position="62"/>
    </location>
</feature>
<evidence type="ECO:0000256" key="1">
    <source>
        <dbReference type="SAM" id="Phobius"/>
    </source>
</evidence>
<sequence>MLTETQNQGVLFKAANVFNKILIKPIGVLYKRKDKKVMKKTIITLLFAFTAFQSTVSFGISVSNAKKLKLNIQLNAIQYAKKAKALKIAKDLLKYETKNSDLEHVSLQVLSRPDTEEATRKVLLQVYLKQNKLTSNEKNRSKDLIKAAKITGDSIAMSHALQGLGLNAYPKMVKALECKQKRRRGKKSKSQYPVAQHSIAEAINLLVKGNLNSKVVKKSIPKLLRCFKCAEQNTALACGKAIAQFKKLDNRSLSGLRTILVSHKNRQRKLAAARLLAFGASNNKRYKRVLETGIKNRNELIRLTSATALYGQFRDHHNAKKVLEKISLSAKNESYRKQALQALKKTP</sequence>
<keyword evidence="1" id="KW-0812">Transmembrane</keyword>
<gene>
    <name evidence="2" type="ORF">MNBD_GAMMA12-426</name>
</gene>
<proteinExistence type="predicted"/>
<dbReference type="SUPFAM" id="SSF48371">
    <property type="entry name" value="ARM repeat"/>
    <property type="match status" value="1"/>
</dbReference>
<dbReference type="InterPro" id="IPR016024">
    <property type="entry name" value="ARM-type_fold"/>
</dbReference>
<evidence type="ECO:0008006" key="3">
    <source>
        <dbReference type="Google" id="ProtNLM"/>
    </source>
</evidence>
<protein>
    <recommendedName>
        <fullName evidence="3">HEAT repeat domain-containing protein</fullName>
    </recommendedName>
</protein>
<organism evidence="2">
    <name type="scientific">hydrothermal vent metagenome</name>
    <dbReference type="NCBI Taxonomy" id="652676"/>
    <lineage>
        <taxon>unclassified sequences</taxon>
        <taxon>metagenomes</taxon>
        <taxon>ecological metagenomes</taxon>
    </lineage>
</organism>
<evidence type="ECO:0000313" key="2">
    <source>
        <dbReference type="EMBL" id="VAW79209.1"/>
    </source>
</evidence>
<dbReference type="InterPro" id="IPR011989">
    <property type="entry name" value="ARM-like"/>
</dbReference>